<proteinExistence type="predicted"/>
<feature type="signal peptide" evidence="1">
    <location>
        <begin position="1"/>
        <end position="17"/>
    </location>
</feature>
<keyword evidence="4" id="KW-1185">Reference proteome</keyword>
<dbReference type="PANTHER" id="PTHR23150:SF19">
    <property type="entry name" value="FORMYLGLYCINE-GENERATING ENZYME"/>
    <property type="match status" value="1"/>
</dbReference>
<reference evidence="3" key="1">
    <citation type="submission" date="2021-12" db="EMBL/GenBank/DDBJ databases">
        <title>Discovery of the Pendulisporaceae a myxobacterial family with distinct sporulation behavior and unique specialized metabolism.</title>
        <authorList>
            <person name="Garcia R."/>
            <person name="Popoff A."/>
            <person name="Bader C.D."/>
            <person name="Loehr J."/>
            <person name="Walesch S."/>
            <person name="Walt C."/>
            <person name="Boldt J."/>
            <person name="Bunk B."/>
            <person name="Haeckl F.J.F.P.J."/>
            <person name="Gunesch A.P."/>
            <person name="Birkelbach J."/>
            <person name="Nuebel U."/>
            <person name="Pietschmann T."/>
            <person name="Bach T."/>
            <person name="Mueller R."/>
        </authorList>
    </citation>
    <scope>NUCLEOTIDE SEQUENCE</scope>
    <source>
        <strain evidence="3">MSr11367</strain>
    </source>
</reference>
<dbReference type="InterPro" id="IPR005532">
    <property type="entry name" value="SUMF_dom"/>
</dbReference>
<dbReference type="Gene3D" id="3.90.1580.10">
    <property type="entry name" value="paralog of FGE (formylglycine-generating enzyme)"/>
    <property type="match status" value="1"/>
</dbReference>
<dbReference type="InterPro" id="IPR042095">
    <property type="entry name" value="SUMF_sf"/>
</dbReference>
<dbReference type="InterPro" id="IPR016187">
    <property type="entry name" value="CTDL_fold"/>
</dbReference>
<gene>
    <name evidence="3" type="ORF">LVJ94_12290</name>
</gene>
<accession>A0ABZ2LGT3</accession>
<dbReference type="Proteomes" id="UP001374803">
    <property type="component" value="Chromosome"/>
</dbReference>
<dbReference type="PANTHER" id="PTHR23150">
    <property type="entry name" value="SULFATASE MODIFYING FACTOR 1, 2"/>
    <property type="match status" value="1"/>
</dbReference>
<sequence>MQASSVLFSALAGSLLACGTLLGLDDVTIVDCLACGGDALAPDASDADATDACPSERGPVMARVGSYCIDTTEVTNAQYAPFLTEVLANPAIARQPANTCSWNTDFNVYTAGYPDPRTGSPDDPVRGVDWCDAYAFCQWAHKRLCGSLGGEASGYGDFASPQNEWYLACSSSGKYTYTFGKTFDSRACNGAGTADGSVQRVKAFARCHSPDPTFAPLYDMTGNVLEWENSCASAAVDSKCLTRGGWFRSPEPASLACDKNGERDRNDAAQGVGIRCCSP</sequence>
<name>A0ABZ2LGT3_9BACT</name>
<dbReference type="RefSeq" id="WP_394837679.1">
    <property type="nucleotide sequence ID" value="NZ_CP089929.1"/>
</dbReference>
<feature type="domain" description="Sulfatase-modifying factor enzyme-like" evidence="2">
    <location>
        <begin position="53"/>
        <end position="276"/>
    </location>
</feature>
<dbReference type="Pfam" id="PF03781">
    <property type="entry name" value="FGE-sulfatase"/>
    <property type="match status" value="1"/>
</dbReference>
<feature type="chain" id="PRO_5045977865" evidence="1">
    <location>
        <begin position="18"/>
        <end position="279"/>
    </location>
</feature>
<evidence type="ECO:0000313" key="4">
    <source>
        <dbReference type="Proteomes" id="UP001374803"/>
    </source>
</evidence>
<protein>
    <submittedName>
        <fullName evidence="3">Formylglycine-generating enzyme family protein</fullName>
    </submittedName>
</protein>
<evidence type="ECO:0000256" key="1">
    <source>
        <dbReference type="SAM" id="SignalP"/>
    </source>
</evidence>
<evidence type="ECO:0000259" key="2">
    <source>
        <dbReference type="Pfam" id="PF03781"/>
    </source>
</evidence>
<organism evidence="3 4">
    <name type="scientific">Pendulispora rubella</name>
    <dbReference type="NCBI Taxonomy" id="2741070"/>
    <lineage>
        <taxon>Bacteria</taxon>
        <taxon>Pseudomonadati</taxon>
        <taxon>Myxococcota</taxon>
        <taxon>Myxococcia</taxon>
        <taxon>Myxococcales</taxon>
        <taxon>Sorangiineae</taxon>
        <taxon>Pendulisporaceae</taxon>
        <taxon>Pendulispora</taxon>
    </lineage>
</organism>
<dbReference type="InterPro" id="IPR051043">
    <property type="entry name" value="Sulfatase_Mod_Factor_Kinase"/>
</dbReference>
<keyword evidence="1" id="KW-0732">Signal</keyword>
<evidence type="ECO:0000313" key="3">
    <source>
        <dbReference type="EMBL" id="WXB08007.1"/>
    </source>
</evidence>
<dbReference type="EMBL" id="CP089983">
    <property type="protein sequence ID" value="WXB08007.1"/>
    <property type="molecule type" value="Genomic_DNA"/>
</dbReference>
<dbReference type="SUPFAM" id="SSF56436">
    <property type="entry name" value="C-type lectin-like"/>
    <property type="match status" value="1"/>
</dbReference>